<sequence length="143" mass="15236">MTNSTDLLTPNGTYIIMNAATHTYLNVLNYGGPGTLVVCSVGNDLGNDIWNYMTTQNNGVTLQNFGTAGFAAVNANQAVTNSVAPQWNLVRSGLYKYAFHIQDAASGGCMRVDQPVNGAPVTLVPFNDGDANQSWFFVGRAPV</sequence>
<evidence type="ECO:0000313" key="2">
    <source>
        <dbReference type="Proteomes" id="UP000053989"/>
    </source>
</evidence>
<evidence type="ECO:0008006" key="3">
    <source>
        <dbReference type="Google" id="ProtNLM"/>
    </source>
</evidence>
<dbReference type="Gene3D" id="2.80.10.50">
    <property type="match status" value="1"/>
</dbReference>
<dbReference type="Proteomes" id="UP000053989">
    <property type="component" value="Unassembled WGS sequence"/>
</dbReference>
<reference evidence="1 2" key="1">
    <citation type="submission" date="2014-04" db="EMBL/GenBank/DDBJ databases">
        <authorList>
            <consortium name="DOE Joint Genome Institute"/>
            <person name="Kuo A."/>
            <person name="Kohler A."/>
            <person name="Nagy L.G."/>
            <person name="Floudas D."/>
            <person name="Copeland A."/>
            <person name="Barry K.W."/>
            <person name="Cichocki N."/>
            <person name="Veneault-Fourrey C."/>
            <person name="LaButti K."/>
            <person name="Lindquist E.A."/>
            <person name="Lipzen A."/>
            <person name="Lundell T."/>
            <person name="Morin E."/>
            <person name="Murat C."/>
            <person name="Sun H."/>
            <person name="Tunlid A."/>
            <person name="Henrissat B."/>
            <person name="Grigoriev I.V."/>
            <person name="Hibbett D.S."/>
            <person name="Martin F."/>
            <person name="Nordberg H.P."/>
            <person name="Cantor M.N."/>
            <person name="Hua S.X."/>
        </authorList>
    </citation>
    <scope>NUCLEOTIDE SEQUENCE [LARGE SCALE GENOMIC DNA]</scope>
    <source>
        <strain evidence="1 2">Foug A</strain>
    </source>
</reference>
<protein>
    <recommendedName>
        <fullName evidence="3">Ricin B lectin domain-containing protein</fullName>
    </recommendedName>
</protein>
<dbReference type="InterPro" id="IPR035992">
    <property type="entry name" value="Ricin_B-like_lectins"/>
</dbReference>
<dbReference type="SUPFAM" id="SSF50370">
    <property type="entry name" value="Ricin B-like lectins"/>
    <property type="match status" value="1"/>
</dbReference>
<gene>
    <name evidence="1" type="ORF">SCLCIDRAFT_801185</name>
</gene>
<accession>A0A0C3E1T5</accession>
<name>A0A0C3E1T5_9AGAM</name>
<proteinExistence type="predicted"/>
<reference evidence="2" key="2">
    <citation type="submission" date="2015-01" db="EMBL/GenBank/DDBJ databases">
        <title>Evolutionary Origins and Diversification of the Mycorrhizal Mutualists.</title>
        <authorList>
            <consortium name="DOE Joint Genome Institute"/>
            <consortium name="Mycorrhizal Genomics Consortium"/>
            <person name="Kohler A."/>
            <person name="Kuo A."/>
            <person name="Nagy L.G."/>
            <person name="Floudas D."/>
            <person name="Copeland A."/>
            <person name="Barry K.W."/>
            <person name="Cichocki N."/>
            <person name="Veneault-Fourrey C."/>
            <person name="LaButti K."/>
            <person name="Lindquist E.A."/>
            <person name="Lipzen A."/>
            <person name="Lundell T."/>
            <person name="Morin E."/>
            <person name="Murat C."/>
            <person name="Riley R."/>
            <person name="Ohm R."/>
            <person name="Sun H."/>
            <person name="Tunlid A."/>
            <person name="Henrissat B."/>
            <person name="Grigoriev I.V."/>
            <person name="Hibbett D.S."/>
            <person name="Martin F."/>
        </authorList>
    </citation>
    <scope>NUCLEOTIDE SEQUENCE [LARGE SCALE GENOMIC DNA]</scope>
    <source>
        <strain evidence="2">Foug A</strain>
    </source>
</reference>
<keyword evidence="2" id="KW-1185">Reference proteome</keyword>
<dbReference type="OrthoDB" id="2660621at2759"/>
<dbReference type="InParanoid" id="A0A0C3E1T5"/>
<organism evidence="1 2">
    <name type="scientific">Scleroderma citrinum Foug A</name>
    <dbReference type="NCBI Taxonomy" id="1036808"/>
    <lineage>
        <taxon>Eukaryota</taxon>
        <taxon>Fungi</taxon>
        <taxon>Dikarya</taxon>
        <taxon>Basidiomycota</taxon>
        <taxon>Agaricomycotina</taxon>
        <taxon>Agaricomycetes</taxon>
        <taxon>Agaricomycetidae</taxon>
        <taxon>Boletales</taxon>
        <taxon>Sclerodermatineae</taxon>
        <taxon>Sclerodermataceae</taxon>
        <taxon>Scleroderma</taxon>
    </lineage>
</organism>
<dbReference type="HOGENOM" id="CLU_149477_0_0_1"/>
<dbReference type="EMBL" id="KN822042">
    <property type="protein sequence ID" value="KIM62469.1"/>
    <property type="molecule type" value="Genomic_DNA"/>
</dbReference>
<evidence type="ECO:0000313" key="1">
    <source>
        <dbReference type="EMBL" id="KIM62469.1"/>
    </source>
</evidence>
<dbReference type="AlphaFoldDB" id="A0A0C3E1T5"/>